<feature type="region of interest" description="Disordered" evidence="1">
    <location>
        <begin position="64"/>
        <end position="89"/>
    </location>
</feature>
<evidence type="ECO:0000313" key="2">
    <source>
        <dbReference type="EMBL" id="QEW07728.1"/>
    </source>
</evidence>
<name>A0A5J6LGY5_9GAMM</name>
<dbReference type="AlphaFoldDB" id="A0A5J6LGY5"/>
<dbReference type="SUPFAM" id="SSF52141">
    <property type="entry name" value="Uracil-DNA glycosylase-like"/>
    <property type="match status" value="1"/>
</dbReference>
<gene>
    <name evidence="2" type="ORF">F5I99_15190</name>
</gene>
<proteinExistence type="predicted"/>
<evidence type="ECO:0000313" key="3">
    <source>
        <dbReference type="Proteomes" id="UP000325606"/>
    </source>
</evidence>
<evidence type="ECO:0000256" key="1">
    <source>
        <dbReference type="SAM" id="MobiDB-lite"/>
    </source>
</evidence>
<evidence type="ECO:0008006" key="4">
    <source>
        <dbReference type="Google" id="ProtNLM"/>
    </source>
</evidence>
<protein>
    <recommendedName>
        <fullName evidence="4">Uracil-DNA glycosylase-like domain-containing protein</fullName>
    </recommendedName>
</protein>
<accession>A0A5J6LGY5</accession>
<dbReference type="RefSeq" id="WP_151057436.1">
    <property type="nucleotide sequence ID" value="NZ_CP044222.1"/>
</dbReference>
<keyword evidence="3" id="KW-1185">Reference proteome</keyword>
<dbReference type="Gene3D" id="3.40.470.10">
    <property type="entry name" value="Uracil-DNA glycosylase-like domain"/>
    <property type="match status" value="1"/>
</dbReference>
<reference evidence="2 3" key="1">
    <citation type="submission" date="2019-09" db="EMBL/GenBank/DDBJ databases">
        <title>Nitrincola iocasae sp. nov., a bacterium isolated from the sediment collected at a cold seep field in South China Sea.</title>
        <authorList>
            <person name="Zhang H."/>
            <person name="Wang H."/>
            <person name="Li C."/>
        </authorList>
    </citation>
    <scope>NUCLEOTIDE SEQUENCE [LARGE SCALE GENOMIC DNA]</scope>
    <source>
        <strain evidence="2 3">KXZD1103</strain>
    </source>
</reference>
<organism evidence="2 3">
    <name type="scientific">Nitrincola iocasae</name>
    <dbReference type="NCBI Taxonomy" id="2614693"/>
    <lineage>
        <taxon>Bacteria</taxon>
        <taxon>Pseudomonadati</taxon>
        <taxon>Pseudomonadota</taxon>
        <taxon>Gammaproteobacteria</taxon>
        <taxon>Oceanospirillales</taxon>
        <taxon>Oceanospirillaceae</taxon>
        <taxon>Nitrincola</taxon>
    </lineage>
</organism>
<dbReference type="Proteomes" id="UP000325606">
    <property type="component" value="Chromosome"/>
</dbReference>
<sequence length="284" mass="31027">MMQPSTDLQAINRQQDYLHAMGICRWLPREPLAHAPVSAEWVSDFVWPQPGLSSSPASAATDTAASVVSSMAPSSAPPQQRSADSTASRRHALAALQLDDAKPGVTAVAKASVEPSSPVEVAEVPLSERMKQPQFSLSFTPAGDLLVVDSLPPHARETVGPEYQRLLAALCRAMDCEVQPDAMRLHHWPMFASSSLNQGGDEAQRAVRRQLDLMLKKHSARRVLLLGEPAAQWLLEQDHSLEAMRGLTFTLRAGVAAVTSYSLTHMLKLPEFKADCWRDLQPLL</sequence>
<dbReference type="EMBL" id="CP044222">
    <property type="protein sequence ID" value="QEW07728.1"/>
    <property type="molecule type" value="Genomic_DNA"/>
</dbReference>
<feature type="compositionally biased region" description="Low complexity" evidence="1">
    <location>
        <begin position="64"/>
        <end position="85"/>
    </location>
</feature>
<dbReference type="InterPro" id="IPR036895">
    <property type="entry name" value="Uracil-DNA_glycosylase-like_sf"/>
</dbReference>
<dbReference type="KEGG" id="nik:F5I99_15190"/>